<name>A0A929B5S3_9PSEU</name>
<dbReference type="PANTHER" id="PTHR48098:SF1">
    <property type="entry name" value="DIACYLGLYCEROL ACYLTRANSFERASE_MYCOLYLTRANSFERASE AG85A"/>
    <property type="match status" value="1"/>
</dbReference>
<dbReference type="SUPFAM" id="SSF53474">
    <property type="entry name" value="alpha/beta-Hydrolases"/>
    <property type="match status" value="1"/>
</dbReference>
<evidence type="ECO:0000313" key="2">
    <source>
        <dbReference type="EMBL" id="MBE9373724.1"/>
    </source>
</evidence>
<dbReference type="Gene3D" id="3.40.50.1820">
    <property type="entry name" value="alpha/beta hydrolase"/>
    <property type="match status" value="1"/>
</dbReference>
<dbReference type="PANTHER" id="PTHR48098">
    <property type="entry name" value="ENTEROCHELIN ESTERASE-RELATED"/>
    <property type="match status" value="1"/>
</dbReference>
<evidence type="ECO:0000256" key="1">
    <source>
        <dbReference type="SAM" id="SignalP"/>
    </source>
</evidence>
<dbReference type="InterPro" id="IPR029058">
    <property type="entry name" value="AB_hydrolase_fold"/>
</dbReference>
<sequence length="313" mass="34923">MKRRTFLTAASLVAGTSVASTLALRSGVSEGELRTDVPMRSDILGIDTRYTVYIPGDHPDDEPVPIVYLLHGVFDDNTAWARYCDLKRLMDTMINDGRLPPMVVVTPDGRRDLSLDSGDQPTTYCMNDADGGFRWEDMFMQELMPHVERTYNAGGSAPLRGICGYSMGGFGALLYATLYPGTFSGVAGMSPSTRTEDQVREMDPEEYNRVLGSGMGLDLVDDERINDRFWHYNVADAIRRTPPEELQRAGYYLDTGSEDDYTLIGNREVQDAFTEQGIAHDVHTEPGTHEWDYWRGSTPRALEYLAAYLQAAA</sequence>
<keyword evidence="3" id="KW-1185">Reference proteome</keyword>
<keyword evidence="1" id="KW-0732">Signal</keyword>
<organism evidence="2 3">
    <name type="scientific">Saccharopolyspora montiporae</name>
    <dbReference type="NCBI Taxonomy" id="2781240"/>
    <lineage>
        <taxon>Bacteria</taxon>
        <taxon>Bacillati</taxon>
        <taxon>Actinomycetota</taxon>
        <taxon>Actinomycetes</taxon>
        <taxon>Pseudonocardiales</taxon>
        <taxon>Pseudonocardiaceae</taxon>
        <taxon>Saccharopolyspora</taxon>
    </lineage>
</organism>
<dbReference type="Pfam" id="PF00756">
    <property type="entry name" value="Esterase"/>
    <property type="match status" value="1"/>
</dbReference>
<dbReference type="InterPro" id="IPR000801">
    <property type="entry name" value="Esterase-like"/>
</dbReference>
<dbReference type="EMBL" id="JADEYC010000007">
    <property type="protein sequence ID" value="MBE9373724.1"/>
    <property type="molecule type" value="Genomic_DNA"/>
</dbReference>
<gene>
    <name evidence="2" type="ORF">IQ251_04585</name>
</gene>
<dbReference type="RefSeq" id="WP_193927163.1">
    <property type="nucleotide sequence ID" value="NZ_JADEYC010000007.1"/>
</dbReference>
<dbReference type="InterPro" id="IPR050583">
    <property type="entry name" value="Mycobacterial_A85_antigen"/>
</dbReference>
<evidence type="ECO:0000313" key="3">
    <source>
        <dbReference type="Proteomes" id="UP000598360"/>
    </source>
</evidence>
<dbReference type="GO" id="GO:0016747">
    <property type="term" value="F:acyltransferase activity, transferring groups other than amino-acyl groups"/>
    <property type="evidence" value="ECO:0007669"/>
    <property type="project" value="TreeGrafter"/>
</dbReference>
<proteinExistence type="predicted"/>
<reference evidence="2" key="1">
    <citation type="submission" date="2020-10" db="EMBL/GenBank/DDBJ databases">
        <title>Diversity and distribution of actinomycetes associated with coral in the coast of Hainan.</title>
        <authorList>
            <person name="Li F."/>
        </authorList>
    </citation>
    <scope>NUCLEOTIDE SEQUENCE</scope>
    <source>
        <strain evidence="2">HNM0983</strain>
    </source>
</reference>
<feature type="signal peptide" evidence="1">
    <location>
        <begin position="1"/>
        <end position="19"/>
    </location>
</feature>
<feature type="chain" id="PRO_5036851003" evidence="1">
    <location>
        <begin position="20"/>
        <end position="313"/>
    </location>
</feature>
<dbReference type="Proteomes" id="UP000598360">
    <property type="component" value="Unassembled WGS sequence"/>
</dbReference>
<comment type="caution">
    <text evidence="2">The sequence shown here is derived from an EMBL/GenBank/DDBJ whole genome shotgun (WGS) entry which is preliminary data.</text>
</comment>
<dbReference type="AlphaFoldDB" id="A0A929B5S3"/>
<accession>A0A929B5S3</accession>
<protein>
    <submittedName>
        <fullName evidence="2">Esterase family protein</fullName>
    </submittedName>
</protein>